<dbReference type="AlphaFoldDB" id="A0A3B3R2V5"/>
<feature type="compositionally biased region" description="Polar residues" evidence="1">
    <location>
        <begin position="48"/>
        <end position="66"/>
    </location>
</feature>
<reference evidence="2" key="1">
    <citation type="submission" date="2025-08" db="UniProtKB">
        <authorList>
            <consortium name="Ensembl"/>
        </authorList>
    </citation>
    <scope>IDENTIFICATION</scope>
</reference>
<dbReference type="PANTHER" id="PTHR35663">
    <property type="entry name" value="TESTIS DEVELOPMENT-RELATED PROTEIN-RELATED"/>
    <property type="match status" value="1"/>
</dbReference>
<dbReference type="Proteomes" id="UP000261540">
    <property type="component" value="Unplaced"/>
</dbReference>
<sequence length="142" mass="15100">MQGAGSRGWKSMSALFNKEDEHQLLEAETQPVADSPLAIKPEEPPPSKQNTGFWDNFATKWQQAATMRQGAASGKADEGAGGPEGDGGQDQGARQENEGGDSGNAFSKHASPGGNSEDTAFKWNFVTSKLVELKSKSMNKTN</sequence>
<evidence type="ECO:0000313" key="3">
    <source>
        <dbReference type="Proteomes" id="UP000261540"/>
    </source>
</evidence>
<dbReference type="GeneTree" id="ENSGT00530000067301"/>
<protein>
    <recommendedName>
        <fullName evidence="4">Testis development related protein</fullName>
    </recommendedName>
</protein>
<dbReference type="STRING" id="1676925.ENSPKIP00000012524"/>
<feature type="compositionally biased region" description="Gly residues" evidence="1">
    <location>
        <begin position="79"/>
        <end position="90"/>
    </location>
</feature>
<evidence type="ECO:0000313" key="2">
    <source>
        <dbReference type="Ensembl" id="ENSPKIP00000012524.1"/>
    </source>
</evidence>
<proteinExistence type="predicted"/>
<dbReference type="InterPro" id="IPR031399">
    <property type="entry name" value="TDRP"/>
</dbReference>
<organism evidence="2 3">
    <name type="scientific">Paramormyrops kingsleyae</name>
    <dbReference type="NCBI Taxonomy" id="1676925"/>
    <lineage>
        <taxon>Eukaryota</taxon>
        <taxon>Metazoa</taxon>
        <taxon>Chordata</taxon>
        <taxon>Craniata</taxon>
        <taxon>Vertebrata</taxon>
        <taxon>Euteleostomi</taxon>
        <taxon>Actinopterygii</taxon>
        <taxon>Neopterygii</taxon>
        <taxon>Teleostei</taxon>
        <taxon>Osteoglossocephala</taxon>
        <taxon>Osteoglossomorpha</taxon>
        <taxon>Osteoglossiformes</taxon>
        <taxon>Mormyridae</taxon>
        <taxon>Paramormyrops</taxon>
    </lineage>
</organism>
<name>A0A3B3R2V5_9TELE</name>
<feature type="region of interest" description="Disordered" evidence="1">
    <location>
        <begin position="20"/>
        <end position="119"/>
    </location>
</feature>
<reference evidence="2" key="2">
    <citation type="submission" date="2025-09" db="UniProtKB">
        <authorList>
            <consortium name="Ensembl"/>
        </authorList>
    </citation>
    <scope>IDENTIFICATION</scope>
</reference>
<dbReference type="GO" id="GO:0007283">
    <property type="term" value="P:spermatogenesis"/>
    <property type="evidence" value="ECO:0007669"/>
    <property type="project" value="InterPro"/>
</dbReference>
<evidence type="ECO:0000256" key="1">
    <source>
        <dbReference type="SAM" id="MobiDB-lite"/>
    </source>
</evidence>
<keyword evidence="3" id="KW-1185">Reference proteome</keyword>
<dbReference type="PANTHER" id="PTHR35663:SF3">
    <property type="entry name" value="GENE, 30191-RELATED"/>
    <property type="match status" value="1"/>
</dbReference>
<dbReference type="Ensembl" id="ENSPKIT00000036922.1">
    <property type="protein sequence ID" value="ENSPKIP00000012524.1"/>
    <property type="gene ID" value="ENSPKIG00000000292.1"/>
</dbReference>
<evidence type="ECO:0008006" key="4">
    <source>
        <dbReference type="Google" id="ProtNLM"/>
    </source>
</evidence>
<accession>A0A3B3R2V5</accession>
<dbReference type="Pfam" id="PF15683">
    <property type="entry name" value="TDRP"/>
    <property type="match status" value="1"/>
</dbReference>